<gene>
    <name evidence="1" type="ORF">TAF16_0790</name>
</gene>
<dbReference type="AlphaFoldDB" id="A0A178TK46"/>
<protein>
    <submittedName>
        <fullName evidence="1">Uncharacterized protein</fullName>
    </submittedName>
</protein>
<name>A0A178TK46_9BACL</name>
<evidence type="ECO:0000313" key="2">
    <source>
        <dbReference type="Proteomes" id="UP000078336"/>
    </source>
</evidence>
<dbReference type="Proteomes" id="UP000078336">
    <property type="component" value="Unassembled WGS sequence"/>
</dbReference>
<accession>A0A178TK46</accession>
<keyword evidence="2" id="KW-1185">Reference proteome</keyword>
<evidence type="ECO:0000313" key="1">
    <source>
        <dbReference type="EMBL" id="OAO81312.1"/>
    </source>
</evidence>
<dbReference type="EMBL" id="LUCQ01000054">
    <property type="protein sequence ID" value="OAO81312.1"/>
    <property type="molecule type" value="Genomic_DNA"/>
</dbReference>
<comment type="caution">
    <text evidence="1">The sequence shown here is derived from an EMBL/GenBank/DDBJ whole genome shotgun (WGS) entry which is preliminary data.</text>
</comment>
<reference evidence="1 2" key="1">
    <citation type="submission" date="2016-03" db="EMBL/GenBank/DDBJ databases">
        <title>Spore heat resistance.</title>
        <authorList>
            <person name="Boekhorst J."/>
            <person name="Berendsen E.M."/>
            <person name="Wells-Bennik M.H."/>
            <person name="Kuipers O.P."/>
        </authorList>
    </citation>
    <scope>NUCLEOTIDE SEQUENCE [LARGE SCALE GENOMIC DNA]</scope>
    <source>
        <strain evidence="1 2">AF16</strain>
    </source>
</reference>
<proteinExistence type="predicted"/>
<sequence length="52" mass="6141">MKTVILTKYFVFLIDYLEHSFIYKNKPTAQKTVGLTLYLNIWAARTAFFHPS</sequence>
<organism evidence="1 2">
    <name type="scientific">Anoxybacillus flavithermus</name>
    <dbReference type="NCBI Taxonomy" id="33934"/>
    <lineage>
        <taxon>Bacteria</taxon>
        <taxon>Bacillati</taxon>
        <taxon>Bacillota</taxon>
        <taxon>Bacilli</taxon>
        <taxon>Bacillales</taxon>
        <taxon>Anoxybacillaceae</taxon>
        <taxon>Anoxybacillus</taxon>
    </lineage>
</organism>